<feature type="transmembrane region" description="Helical" evidence="10">
    <location>
        <begin position="23"/>
        <end position="49"/>
    </location>
</feature>
<keyword evidence="13" id="KW-1185">Reference proteome</keyword>
<feature type="transmembrane region" description="Helical" evidence="10">
    <location>
        <begin position="225"/>
        <end position="248"/>
    </location>
</feature>
<feature type="transmembrane region" description="Helical" evidence="10">
    <location>
        <begin position="108"/>
        <end position="136"/>
    </location>
</feature>
<feature type="transmembrane region" description="Helical" evidence="10">
    <location>
        <begin position="322"/>
        <end position="342"/>
    </location>
</feature>
<dbReference type="PRINTS" id="PR00245">
    <property type="entry name" value="OLFACTORYR"/>
</dbReference>
<dbReference type="PANTHER" id="PTHR26450">
    <property type="entry name" value="OLFACTORY RECEPTOR 56B1-RELATED"/>
    <property type="match status" value="1"/>
</dbReference>
<reference evidence="12" key="3">
    <citation type="submission" date="2025-09" db="UniProtKB">
        <authorList>
            <consortium name="Ensembl"/>
        </authorList>
    </citation>
    <scope>IDENTIFICATION</scope>
</reference>
<dbReference type="Proteomes" id="UP000314987">
    <property type="component" value="Unassembled WGS sequence"/>
</dbReference>
<feature type="transmembrane region" description="Helical" evidence="10">
    <location>
        <begin position="55"/>
        <end position="75"/>
    </location>
</feature>
<keyword evidence="5" id="KW-0552">Olfaction</keyword>
<dbReference type="Pfam" id="PF13853">
    <property type="entry name" value="7tm_4"/>
    <property type="match status" value="2"/>
</dbReference>
<keyword evidence="9" id="KW-0297">G-protein coupled receptor</keyword>
<dbReference type="InterPro" id="IPR000276">
    <property type="entry name" value="GPCR_Rhodpsn"/>
</dbReference>
<evidence type="ECO:0000256" key="8">
    <source>
        <dbReference type="ARBA" id="ARBA00023224"/>
    </source>
</evidence>
<keyword evidence="4 9" id="KW-0812">Transmembrane</keyword>
<reference evidence="13" key="1">
    <citation type="submission" date="2018-12" db="EMBL/GenBank/DDBJ databases">
        <authorList>
            <person name="Yazar S."/>
        </authorList>
    </citation>
    <scope>NUCLEOTIDE SEQUENCE [LARGE SCALE GENOMIC DNA]</scope>
</reference>
<keyword evidence="8 9" id="KW-0807">Transducer</keyword>
<feature type="transmembrane region" description="Helical" evidence="10">
    <location>
        <begin position="183"/>
        <end position="205"/>
    </location>
</feature>
<feature type="transmembrane region" description="Helical" evidence="10">
    <location>
        <begin position="82"/>
        <end position="102"/>
    </location>
</feature>
<comment type="similarity">
    <text evidence="9">Belongs to the G-protein coupled receptor 1 family.</text>
</comment>
<dbReference type="GO" id="GO:0004984">
    <property type="term" value="F:olfactory receptor activity"/>
    <property type="evidence" value="ECO:0007669"/>
    <property type="project" value="InterPro"/>
</dbReference>
<evidence type="ECO:0000313" key="13">
    <source>
        <dbReference type="Proteomes" id="UP000314987"/>
    </source>
</evidence>
<feature type="transmembrane region" description="Helical" evidence="10">
    <location>
        <begin position="282"/>
        <end position="310"/>
    </location>
</feature>
<dbReference type="GO" id="GO:0005886">
    <property type="term" value="C:plasma membrane"/>
    <property type="evidence" value="ECO:0007669"/>
    <property type="project" value="TreeGrafter"/>
</dbReference>
<dbReference type="PANTHER" id="PTHR26450:SF63">
    <property type="entry name" value="OLFACTORY RECEPTOR 52Z1P"/>
    <property type="match status" value="1"/>
</dbReference>
<dbReference type="InterPro" id="IPR000725">
    <property type="entry name" value="Olfact_rcpt"/>
</dbReference>
<dbReference type="InterPro" id="IPR050402">
    <property type="entry name" value="OR51/52/56-like"/>
</dbReference>
<feature type="transmembrane region" description="Helical" evidence="10">
    <location>
        <begin position="143"/>
        <end position="163"/>
    </location>
</feature>
<evidence type="ECO:0000256" key="3">
    <source>
        <dbReference type="ARBA" id="ARBA00022606"/>
    </source>
</evidence>
<dbReference type="PRINTS" id="PR00237">
    <property type="entry name" value="GPCRRHODOPSN"/>
</dbReference>
<dbReference type="OMA" id="TQMFSVI"/>
<evidence type="ECO:0000256" key="6">
    <source>
        <dbReference type="ARBA" id="ARBA00022989"/>
    </source>
</evidence>
<evidence type="ECO:0000256" key="5">
    <source>
        <dbReference type="ARBA" id="ARBA00022725"/>
    </source>
</evidence>
<evidence type="ECO:0000256" key="1">
    <source>
        <dbReference type="ARBA" id="ARBA00002936"/>
    </source>
</evidence>
<evidence type="ECO:0000256" key="2">
    <source>
        <dbReference type="ARBA" id="ARBA00004141"/>
    </source>
</evidence>
<dbReference type="STRING" id="29139.ENSVURP00010009088"/>
<dbReference type="Ensembl" id="ENSVURT00010010309.1">
    <property type="protein sequence ID" value="ENSVURP00010009088.1"/>
    <property type="gene ID" value="ENSVURG00010007047.1"/>
</dbReference>
<dbReference type="PROSITE" id="PS00237">
    <property type="entry name" value="G_PROTEIN_RECEP_F1_1"/>
    <property type="match status" value="1"/>
</dbReference>
<evidence type="ECO:0000313" key="12">
    <source>
        <dbReference type="Ensembl" id="ENSVURP00010009088.1"/>
    </source>
</evidence>
<keyword evidence="3" id="KW-0716">Sensory transduction</keyword>
<feature type="domain" description="G-protein coupled receptors family 1 profile" evidence="11">
    <location>
        <begin position="39"/>
        <end position="80"/>
    </location>
</feature>
<dbReference type="SUPFAM" id="SSF81321">
    <property type="entry name" value="Family A G protein-coupled receptor-like"/>
    <property type="match status" value="2"/>
</dbReference>
<name>A0A4X2KB23_VOMUR</name>
<feature type="transmembrane region" description="Helical" evidence="10">
    <location>
        <begin position="348"/>
        <end position="371"/>
    </location>
</feature>
<dbReference type="Gene3D" id="1.20.1070.10">
    <property type="entry name" value="Rhodopsin 7-helix transmembrane proteins"/>
    <property type="match status" value="2"/>
</dbReference>
<evidence type="ECO:0000256" key="7">
    <source>
        <dbReference type="ARBA" id="ARBA00023136"/>
    </source>
</evidence>
<keyword evidence="6 10" id="KW-1133">Transmembrane helix</keyword>
<dbReference type="PROSITE" id="PS50262">
    <property type="entry name" value="G_PROTEIN_RECEP_F1_2"/>
    <property type="match status" value="2"/>
</dbReference>
<feature type="domain" description="G-protein coupled receptors family 1 profile" evidence="11">
    <location>
        <begin position="126"/>
        <end position="371"/>
    </location>
</feature>
<protein>
    <recommendedName>
        <fullName evidence="11">G-protein coupled receptors family 1 profile domain-containing protein</fullName>
    </recommendedName>
</protein>
<accession>A0A4X2KB23</accession>
<dbReference type="InterPro" id="IPR017452">
    <property type="entry name" value="GPCR_Rhodpsn_7TM"/>
</dbReference>
<dbReference type="GeneTree" id="ENSGT01090000260043"/>
<reference evidence="12" key="2">
    <citation type="submission" date="2025-08" db="UniProtKB">
        <authorList>
            <consortium name="Ensembl"/>
        </authorList>
    </citation>
    <scope>IDENTIFICATION</scope>
</reference>
<comment type="subcellular location">
    <subcellularLocation>
        <location evidence="2">Membrane</location>
        <topology evidence="2">Multi-pass membrane protein</topology>
    </subcellularLocation>
</comment>
<dbReference type="FunFam" id="1.20.1070.10:FF:000006">
    <property type="entry name" value="Olfactory receptor"/>
    <property type="match status" value="1"/>
</dbReference>
<sequence>VCGPEVWSLAHPGAIPGLEKIQFWITIPLCTIYMVALGGNSLLIILIWMEHSLHEPMYLFLAMLAMTDILLSNTIMPKMLALFWFQAESISFQASFIILMGIPGLEELHVWISIPFCTMYVVALGGNSLLIIFIWLEHSLHKPMYLFLAMLALSDLLLSSTIMPKTLAIFWFKDRVISFQACMTQMFSVITIFVMESTVLLAMAFDRYVAICFPLRYTMILTPSVIRKIVGFSVARGLLITSPFIFLVERLPFCGNNIIADTYCVQTKISRLACADITANNIYTLVLSFLSTGLDVILISISYTLILRAVLQLPSREAQLKALGTCSSHVCVILMFYLPAYLTVLINHIYYGVLLANLYLVVPPALNPIIYGVRTKQIRDHIIHRFSQLGLGGLAGGLMDNWVA</sequence>
<keyword evidence="9" id="KW-0675">Receptor</keyword>
<comment type="function">
    <text evidence="1">Odorant receptor.</text>
</comment>
<keyword evidence="7 10" id="KW-0472">Membrane</keyword>
<evidence type="ECO:0000259" key="11">
    <source>
        <dbReference type="PROSITE" id="PS50262"/>
    </source>
</evidence>
<dbReference type="GO" id="GO:0004930">
    <property type="term" value="F:G protein-coupled receptor activity"/>
    <property type="evidence" value="ECO:0007669"/>
    <property type="project" value="UniProtKB-KW"/>
</dbReference>
<evidence type="ECO:0000256" key="10">
    <source>
        <dbReference type="SAM" id="Phobius"/>
    </source>
</evidence>
<proteinExistence type="inferred from homology"/>
<evidence type="ECO:0000256" key="4">
    <source>
        <dbReference type="ARBA" id="ARBA00022692"/>
    </source>
</evidence>
<dbReference type="AlphaFoldDB" id="A0A4X2KB23"/>
<organism evidence="12 13">
    <name type="scientific">Vombatus ursinus</name>
    <name type="common">Common wombat</name>
    <dbReference type="NCBI Taxonomy" id="29139"/>
    <lineage>
        <taxon>Eukaryota</taxon>
        <taxon>Metazoa</taxon>
        <taxon>Chordata</taxon>
        <taxon>Craniata</taxon>
        <taxon>Vertebrata</taxon>
        <taxon>Euteleostomi</taxon>
        <taxon>Mammalia</taxon>
        <taxon>Metatheria</taxon>
        <taxon>Diprotodontia</taxon>
        <taxon>Vombatidae</taxon>
        <taxon>Vombatus</taxon>
    </lineage>
</organism>
<evidence type="ECO:0000256" key="9">
    <source>
        <dbReference type="RuleBase" id="RU000688"/>
    </source>
</evidence>